<dbReference type="EnsemblPlants" id="OPUNC11G18060.1">
    <property type="protein sequence ID" value="OPUNC11G18060.1"/>
    <property type="gene ID" value="OPUNC11G18060"/>
</dbReference>
<evidence type="ECO:0000256" key="1">
    <source>
        <dbReference type="SAM" id="MobiDB-lite"/>
    </source>
</evidence>
<evidence type="ECO:0000313" key="2">
    <source>
        <dbReference type="EnsemblPlants" id="OPUNC11G18060.1"/>
    </source>
</evidence>
<proteinExistence type="predicted"/>
<sequence length="75" mass="8505">MQFKVTVSFKLELLDAKEVTDPNKRIHPGETPQNLLKPVSSPLTEPDVDNVRALDGKKYKVFELPPEDGEITWDV</sequence>
<reference evidence="2" key="2">
    <citation type="submission" date="2018-05" db="EMBL/GenBank/DDBJ databases">
        <title>OpunRS2 (Oryza punctata Reference Sequence Version 2).</title>
        <authorList>
            <person name="Zhang J."/>
            <person name="Kudrna D."/>
            <person name="Lee S."/>
            <person name="Talag J."/>
            <person name="Welchert J."/>
            <person name="Wing R.A."/>
        </authorList>
    </citation>
    <scope>NUCLEOTIDE SEQUENCE [LARGE SCALE GENOMIC DNA]</scope>
</reference>
<accession>A0A0E0MHS1</accession>
<dbReference type="Proteomes" id="UP000026962">
    <property type="component" value="Chromosome 11"/>
</dbReference>
<protein>
    <submittedName>
        <fullName evidence="2">Uncharacterized protein</fullName>
    </submittedName>
</protein>
<organism evidence="2">
    <name type="scientific">Oryza punctata</name>
    <name type="common">Red rice</name>
    <dbReference type="NCBI Taxonomy" id="4537"/>
    <lineage>
        <taxon>Eukaryota</taxon>
        <taxon>Viridiplantae</taxon>
        <taxon>Streptophyta</taxon>
        <taxon>Embryophyta</taxon>
        <taxon>Tracheophyta</taxon>
        <taxon>Spermatophyta</taxon>
        <taxon>Magnoliopsida</taxon>
        <taxon>Liliopsida</taxon>
        <taxon>Poales</taxon>
        <taxon>Poaceae</taxon>
        <taxon>BOP clade</taxon>
        <taxon>Oryzoideae</taxon>
        <taxon>Oryzeae</taxon>
        <taxon>Oryzinae</taxon>
        <taxon>Oryza</taxon>
    </lineage>
</organism>
<keyword evidence="3" id="KW-1185">Reference proteome</keyword>
<dbReference type="Gramene" id="OPUNC11G18060.1">
    <property type="protein sequence ID" value="OPUNC11G18060.1"/>
    <property type="gene ID" value="OPUNC11G18060"/>
</dbReference>
<dbReference type="HOGENOM" id="CLU_2675339_0_0_1"/>
<feature type="region of interest" description="Disordered" evidence="1">
    <location>
        <begin position="21"/>
        <end position="47"/>
    </location>
</feature>
<evidence type="ECO:0000313" key="3">
    <source>
        <dbReference type="Proteomes" id="UP000026962"/>
    </source>
</evidence>
<reference evidence="2" key="1">
    <citation type="submission" date="2015-04" db="UniProtKB">
        <authorList>
            <consortium name="EnsemblPlants"/>
        </authorList>
    </citation>
    <scope>IDENTIFICATION</scope>
</reference>
<dbReference type="AlphaFoldDB" id="A0A0E0MHS1"/>
<name>A0A0E0MHS1_ORYPU</name>